<evidence type="ECO:0000256" key="1">
    <source>
        <dbReference type="ARBA" id="ARBA00004123"/>
    </source>
</evidence>
<comment type="similarity">
    <text evidence="2 6">Belongs to the enhancer of polycomb family.</text>
</comment>
<feature type="compositionally biased region" description="Basic and acidic residues" evidence="7">
    <location>
        <begin position="284"/>
        <end position="301"/>
    </location>
</feature>
<evidence type="ECO:0000259" key="8">
    <source>
        <dbReference type="Pfam" id="PF10513"/>
    </source>
</evidence>
<feature type="region of interest" description="Disordered" evidence="7">
    <location>
        <begin position="271"/>
        <end position="308"/>
    </location>
</feature>
<name>S8EDY1_9LAMI</name>
<keyword evidence="3 6" id="KW-0805">Transcription regulation</keyword>
<evidence type="ECO:0000256" key="3">
    <source>
        <dbReference type="ARBA" id="ARBA00023015"/>
    </source>
</evidence>
<protein>
    <recommendedName>
        <fullName evidence="6">Enhancer of polycomb-like protein</fullName>
    </recommendedName>
</protein>
<proteinExistence type="inferred from homology"/>
<dbReference type="AlphaFoldDB" id="S8EDY1"/>
<evidence type="ECO:0000256" key="7">
    <source>
        <dbReference type="SAM" id="MobiDB-lite"/>
    </source>
</evidence>
<dbReference type="InterPro" id="IPR019542">
    <property type="entry name" value="Enhancer_polycomb-like_N"/>
</dbReference>
<dbReference type="GO" id="GO:0006357">
    <property type="term" value="P:regulation of transcription by RNA polymerase II"/>
    <property type="evidence" value="ECO:0007669"/>
    <property type="project" value="InterPro"/>
</dbReference>
<gene>
    <name evidence="9" type="ORF">M569_03969</name>
</gene>
<dbReference type="OrthoDB" id="435275at2759"/>
<keyword evidence="10" id="KW-1185">Reference proteome</keyword>
<dbReference type="GO" id="GO:0035267">
    <property type="term" value="C:NuA4 histone acetyltransferase complex"/>
    <property type="evidence" value="ECO:0007669"/>
    <property type="project" value="InterPro"/>
</dbReference>
<evidence type="ECO:0000256" key="2">
    <source>
        <dbReference type="ARBA" id="ARBA00008035"/>
    </source>
</evidence>
<sequence>MPAVGMRRKTRVFGTRILRSGRKLCMEPYAGSKYGKSAHGEGKFMDNIRGMDSWKEFQKSISVFPSQKTKRKEDAHVVVMAETNPGKIFGLVYERKRKRTEETDRDPAEDHRFRIKFARKGWRERRRAVESFFTRRVFLDHVRRSHELCIAIQEPVFGFSHCVARLLFTILRHINRFRIGMRVLCRFLLSKPIFDAYSPVGLHFIEDGSISKSCGVSRISGYSSSVPLLYFTSPVVPSAFILMQTSVYSRNLNSSSLLRSFHVNGDEKIPDFIADEDDDDDDESSSRMPEDRNDDFTEKDSFSNPPLVLSKPVIRSMQLRSSRRIQKRRSFRGGRKFAYRGQKYRGASTTTSKEKIKQQASVAAQPPCCSANLLVTDTDKSYREDGVVISTESTVSERFLVVKKDGMKCYSLKPQGAMRLCSSNRFTHSIVWGETDSWKLEFPCRKDWMNFRDMYTECFKYNNSAAVHPSADAIPVPEVQDVVDPVEDDAFYVPFTRPVSYINVKDDELVRALKNRRSNYDMDSDDERWLADLNGDPSKEAVTPDSFELAIDAFEKAHHCKPPQDDYAACESIARRDAVDAIRNYWIQKRKRKRAALVRVFQLYEPRRSSVAIPKSVLRKKRSFKRQGNKRLITKQCSSPWQEAEQQNNAAEEASAAAERLEEVAIFSRGRAQDMMLNADLRTYKALMAVRIAEAAQV</sequence>
<evidence type="ECO:0000313" key="10">
    <source>
        <dbReference type="Proteomes" id="UP000015453"/>
    </source>
</evidence>
<accession>S8EDY1</accession>
<evidence type="ECO:0000256" key="5">
    <source>
        <dbReference type="ARBA" id="ARBA00023242"/>
    </source>
</evidence>
<dbReference type="Proteomes" id="UP000015453">
    <property type="component" value="Unassembled WGS sequence"/>
</dbReference>
<feature type="non-terminal residue" evidence="9">
    <location>
        <position position="698"/>
    </location>
</feature>
<feature type="domain" description="Enhancer of polycomb-like N-terminal" evidence="8">
    <location>
        <begin position="439"/>
        <end position="556"/>
    </location>
</feature>
<comment type="subcellular location">
    <subcellularLocation>
        <location evidence="1 6">Nucleus</location>
    </subcellularLocation>
</comment>
<comment type="caution">
    <text evidence="9">The sequence shown here is derived from an EMBL/GenBank/DDBJ whole genome shotgun (WGS) entry which is preliminary data.</text>
</comment>
<reference evidence="9 10" key="1">
    <citation type="journal article" date="2013" name="BMC Genomics">
        <title>The miniature genome of a carnivorous plant Genlisea aurea contains a low number of genes and short non-coding sequences.</title>
        <authorList>
            <person name="Leushkin E.V."/>
            <person name="Sutormin R.A."/>
            <person name="Nabieva E.R."/>
            <person name="Penin A.A."/>
            <person name="Kondrashov A.S."/>
            <person name="Logacheva M.D."/>
        </authorList>
    </citation>
    <scope>NUCLEOTIDE SEQUENCE [LARGE SCALE GENOMIC DNA]</scope>
</reference>
<evidence type="ECO:0000256" key="6">
    <source>
        <dbReference type="RuleBase" id="RU361124"/>
    </source>
</evidence>
<dbReference type="InterPro" id="IPR024943">
    <property type="entry name" value="Enhancer_polycomb"/>
</dbReference>
<keyword evidence="4 6" id="KW-0804">Transcription</keyword>
<keyword evidence="5 6" id="KW-0539">Nucleus</keyword>
<dbReference type="GO" id="GO:0005634">
    <property type="term" value="C:nucleus"/>
    <property type="evidence" value="ECO:0007669"/>
    <property type="project" value="UniProtKB-SubCell"/>
</dbReference>
<evidence type="ECO:0000256" key="4">
    <source>
        <dbReference type="ARBA" id="ARBA00023163"/>
    </source>
</evidence>
<dbReference type="Pfam" id="PF10513">
    <property type="entry name" value="EPL1"/>
    <property type="match status" value="1"/>
</dbReference>
<dbReference type="PANTHER" id="PTHR14898">
    <property type="entry name" value="ENHANCER OF POLYCOMB"/>
    <property type="match status" value="1"/>
</dbReference>
<evidence type="ECO:0000313" key="9">
    <source>
        <dbReference type="EMBL" id="EPS70792.1"/>
    </source>
</evidence>
<organism evidence="9 10">
    <name type="scientific">Genlisea aurea</name>
    <dbReference type="NCBI Taxonomy" id="192259"/>
    <lineage>
        <taxon>Eukaryota</taxon>
        <taxon>Viridiplantae</taxon>
        <taxon>Streptophyta</taxon>
        <taxon>Embryophyta</taxon>
        <taxon>Tracheophyta</taxon>
        <taxon>Spermatophyta</taxon>
        <taxon>Magnoliopsida</taxon>
        <taxon>eudicotyledons</taxon>
        <taxon>Gunneridae</taxon>
        <taxon>Pentapetalae</taxon>
        <taxon>asterids</taxon>
        <taxon>lamiids</taxon>
        <taxon>Lamiales</taxon>
        <taxon>Lentibulariaceae</taxon>
        <taxon>Genlisea</taxon>
    </lineage>
</organism>
<feature type="compositionally biased region" description="Acidic residues" evidence="7">
    <location>
        <begin position="273"/>
        <end position="283"/>
    </location>
</feature>
<dbReference type="EMBL" id="AUSU01001544">
    <property type="protein sequence ID" value="EPS70792.1"/>
    <property type="molecule type" value="Genomic_DNA"/>
</dbReference>